<reference evidence="1 2" key="1">
    <citation type="submission" date="2023-10" db="EMBL/GenBank/DDBJ databases">
        <title>Noviherbaspirillum sp. CPCC 100848 genome assembly.</title>
        <authorList>
            <person name="Li X.Y."/>
            <person name="Fang X.M."/>
        </authorList>
    </citation>
    <scope>NUCLEOTIDE SEQUENCE [LARGE SCALE GENOMIC DNA]</scope>
    <source>
        <strain evidence="1 2">CPCC 100848</strain>
    </source>
</reference>
<comment type="caution">
    <text evidence="1">The sequence shown here is derived from an EMBL/GenBank/DDBJ whole genome shotgun (WGS) entry which is preliminary data.</text>
</comment>
<sequence>MAPKLAAETGAAKAVHLREWLGTRRQERVIGRPDFEPGAFLEIGLAVGRAVCLIELKDRVSRTSRGTPVFSWRLA</sequence>
<proteinExistence type="predicted"/>
<dbReference type="Proteomes" id="UP001352263">
    <property type="component" value="Unassembled WGS sequence"/>
</dbReference>
<keyword evidence="2" id="KW-1185">Reference proteome</keyword>
<dbReference type="RefSeq" id="WP_326508296.1">
    <property type="nucleotide sequence ID" value="NZ_JAWIIV010000020.1"/>
</dbReference>
<dbReference type="EMBL" id="JAWIIV010000020">
    <property type="protein sequence ID" value="MEC4721610.1"/>
    <property type="molecule type" value="Genomic_DNA"/>
</dbReference>
<evidence type="ECO:0000313" key="1">
    <source>
        <dbReference type="EMBL" id="MEC4721610.1"/>
    </source>
</evidence>
<name>A0ABU6JD90_9BURK</name>
<organism evidence="1 2">
    <name type="scientific">Noviherbaspirillum album</name>
    <dbReference type="NCBI Taxonomy" id="3080276"/>
    <lineage>
        <taxon>Bacteria</taxon>
        <taxon>Pseudomonadati</taxon>
        <taxon>Pseudomonadota</taxon>
        <taxon>Betaproteobacteria</taxon>
        <taxon>Burkholderiales</taxon>
        <taxon>Oxalobacteraceae</taxon>
        <taxon>Noviherbaspirillum</taxon>
    </lineage>
</organism>
<evidence type="ECO:0000313" key="2">
    <source>
        <dbReference type="Proteomes" id="UP001352263"/>
    </source>
</evidence>
<gene>
    <name evidence="1" type="ORF">RY831_20800</name>
</gene>
<accession>A0ABU6JD90</accession>
<protein>
    <submittedName>
        <fullName evidence="1">Uncharacterized protein</fullName>
    </submittedName>
</protein>